<dbReference type="AlphaFoldDB" id="A0A7Y1F640"/>
<evidence type="ECO:0000259" key="1">
    <source>
        <dbReference type="PROSITE" id="PS50011"/>
    </source>
</evidence>
<keyword evidence="2" id="KW-0808">Transferase</keyword>
<dbReference type="SUPFAM" id="SSF56112">
    <property type="entry name" value="Protein kinase-like (PK-like)"/>
    <property type="match status" value="1"/>
</dbReference>
<feature type="domain" description="Protein kinase" evidence="1">
    <location>
        <begin position="14"/>
        <end position="337"/>
    </location>
</feature>
<keyword evidence="2" id="KW-0418">Kinase</keyword>
<reference evidence="2 3" key="1">
    <citation type="journal article" date="2020" name="Front. Microbiol.">
        <title>Genetic Organization of the aprX-lipA2 Operon Affects the Proteolytic Potential of Pseudomonas Species in Milk.</title>
        <authorList>
            <person name="Maier C."/>
            <person name="Huptas C."/>
            <person name="von Neubeck M."/>
            <person name="Scherer S."/>
            <person name="Wenning M."/>
            <person name="Lucking G."/>
        </authorList>
    </citation>
    <scope>NUCLEOTIDE SEQUENCE [LARGE SCALE GENOMIC DNA]</scope>
    <source>
        <strain evidence="2 3">WS 4671</strain>
    </source>
</reference>
<dbReference type="OrthoDB" id="1022767at2"/>
<sequence length="440" mass="48825">MHSKPLCDEYGNQHYLAEELARGGQGVVFRTRDADLAIKQPIDKSGGLDKDANLLERFKNIRLLPMPSRIPVSLPLAILRDEPGYVMRLLNGMQPFGVFEHDGRTKKQQEDCNPALPEWLAKITDKDMALRLLQYAKTGSTRRRLFALSKCASILARLHSAGLVYGDISTNNAFIADGLSDVWLIDADNMRFEMPGGGTSVYTPGYGAPEVVRETDSSRPRSDCWAFAVMAFKTLALCHPFIGKKVLEPDEDEGGWDTEPVADASPADLDEKAYAGYLPFIDDDNDDSNQGVGGLPRVLITTPGLRRLFQETFCGGKEQPHRRPAMAFWALELKKAFDLSLQCHACSMSYFVDDHTQCPYCHVARASFIRAITPRGNMVIPGSAAELALPHRLFHPFSFEHDDAQEYEAVLDFKAKTAFPARGTKTFPDTLAFEFVGGAK</sequence>
<dbReference type="Pfam" id="PF00069">
    <property type="entry name" value="Pkinase"/>
    <property type="match status" value="1"/>
</dbReference>
<dbReference type="InterPro" id="IPR011009">
    <property type="entry name" value="Kinase-like_dom_sf"/>
</dbReference>
<organism evidence="2 3">
    <name type="scientific">Pseudomonas veronii</name>
    <dbReference type="NCBI Taxonomy" id="76761"/>
    <lineage>
        <taxon>Bacteria</taxon>
        <taxon>Pseudomonadati</taxon>
        <taxon>Pseudomonadota</taxon>
        <taxon>Gammaproteobacteria</taxon>
        <taxon>Pseudomonadales</taxon>
        <taxon>Pseudomonadaceae</taxon>
        <taxon>Pseudomonas</taxon>
    </lineage>
</organism>
<keyword evidence="2" id="KW-0723">Serine/threonine-protein kinase</keyword>
<dbReference type="Proteomes" id="UP000552560">
    <property type="component" value="Unassembled WGS sequence"/>
</dbReference>
<dbReference type="GO" id="GO:0005524">
    <property type="term" value="F:ATP binding"/>
    <property type="evidence" value="ECO:0007669"/>
    <property type="project" value="InterPro"/>
</dbReference>
<dbReference type="GO" id="GO:0004674">
    <property type="term" value="F:protein serine/threonine kinase activity"/>
    <property type="evidence" value="ECO:0007669"/>
    <property type="project" value="UniProtKB-KW"/>
</dbReference>
<dbReference type="Gene3D" id="1.10.510.10">
    <property type="entry name" value="Transferase(Phosphotransferase) domain 1"/>
    <property type="match status" value="1"/>
</dbReference>
<evidence type="ECO:0000313" key="3">
    <source>
        <dbReference type="Proteomes" id="UP000552560"/>
    </source>
</evidence>
<evidence type="ECO:0000313" key="2">
    <source>
        <dbReference type="EMBL" id="NMY00744.1"/>
    </source>
</evidence>
<protein>
    <submittedName>
        <fullName evidence="2">Serine/threonine protein kinase</fullName>
    </submittedName>
</protein>
<name>A0A7Y1F640_PSEVE</name>
<dbReference type="PROSITE" id="PS50011">
    <property type="entry name" value="PROTEIN_KINASE_DOM"/>
    <property type="match status" value="1"/>
</dbReference>
<dbReference type="EMBL" id="JAAQWE010000046">
    <property type="protein sequence ID" value="NMY00744.1"/>
    <property type="molecule type" value="Genomic_DNA"/>
</dbReference>
<comment type="caution">
    <text evidence="2">The sequence shown here is derived from an EMBL/GenBank/DDBJ whole genome shotgun (WGS) entry which is preliminary data.</text>
</comment>
<dbReference type="InterPro" id="IPR000719">
    <property type="entry name" value="Prot_kinase_dom"/>
</dbReference>
<proteinExistence type="predicted"/>
<gene>
    <name evidence="2" type="ORF">HBO43_29640</name>
</gene>
<accession>A0A7Y1F640</accession>